<dbReference type="PANTHER" id="PTHR45703:SF22">
    <property type="entry name" value="DYNEIN CYTOPLASMIC 2 HEAVY CHAIN 1"/>
    <property type="match status" value="1"/>
</dbReference>
<accession>A0A3P8C7F8</accession>
<dbReference type="Pfam" id="PF03028">
    <property type="entry name" value="Dynein_heavy"/>
    <property type="match status" value="1"/>
</dbReference>
<proteinExistence type="predicted"/>
<protein>
    <recommendedName>
        <fullName evidence="1">Dynein heavy chain region D6 P-loop domain-containing protein</fullName>
    </recommendedName>
</protein>
<dbReference type="InterPro" id="IPR026983">
    <property type="entry name" value="DHC"/>
</dbReference>
<feature type="domain" description="Dynein heavy chain region D6 P-loop" evidence="1">
    <location>
        <begin position="2"/>
        <end position="106"/>
    </location>
</feature>
<dbReference type="GO" id="GO:0007018">
    <property type="term" value="P:microtubule-based movement"/>
    <property type="evidence" value="ECO:0007669"/>
    <property type="project" value="InterPro"/>
</dbReference>
<dbReference type="GO" id="GO:0045505">
    <property type="term" value="F:dynein intermediate chain binding"/>
    <property type="evidence" value="ECO:0007669"/>
    <property type="project" value="InterPro"/>
</dbReference>
<evidence type="ECO:0000313" key="2">
    <source>
        <dbReference type="EMBL" id="VDO84138.1"/>
    </source>
</evidence>
<organism evidence="2">
    <name type="scientific">Heligmosomoides polygyrus</name>
    <name type="common">Parasitic roundworm</name>
    <dbReference type="NCBI Taxonomy" id="6339"/>
    <lineage>
        <taxon>Eukaryota</taxon>
        <taxon>Metazoa</taxon>
        <taxon>Ecdysozoa</taxon>
        <taxon>Nematoda</taxon>
        <taxon>Chromadorea</taxon>
        <taxon>Rhabditida</taxon>
        <taxon>Rhabditina</taxon>
        <taxon>Rhabditomorpha</taxon>
        <taxon>Strongyloidea</taxon>
        <taxon>Heligmosomidae</taxon>
        <taxon>Heligmosomoides</taxon>
    </lineage>
</organism>
<dbReference type="PANTHER" id="PTHR45703">
    <property type="entry name" value="DYNEIN HEAVY CHAIN"/>
    <property type="match status" value="1"/>
</dbReference>
<dbReference type="OrthoDB" id="5593012at2759"/>
<reference evidence="2" key="1">
    <citation type="submission" date="2018-11" db="EMBL/GenBank/DDBJ databases">
        <authorList>
            <consortium name="Pathogen Informatics"/>
        </authorList>
    </citation>
    <scope>NUCLEOTIDE SEQUENCE [LARGE SCALE GENOMIC DNA]</scope>
</reference>
<gene>
    <name evidence="2" type="ORF">HPBE_LOCUS10207</name>
</gene>
<dbReference type="AlphaFoldDB" id="A0A3P8C7F8"/>
<dbReference type="GO" id="GO:0030286">
    <property type="term" value="C:dynein complex"/>
    <property type="evidence" value="ECO:0007669"/>
    <property type="project" value="InterPro"/>
</dbReference>
<name>A0A3P8C7F8_HELPZ</name>
<evidence type="ECO:0000259" key="1">
    <source>
        <dbReference type="Pfam" id="PF03028"/>
    </source>
</evidence>
<dbReference type="EMBL" id="UZAH01026684">
    <property type="protein sequence ID" value="VDO84138.1"/>
    <property type="molecule type" value="Genomic_DNA"/>
</dbReference>
<dbReference type="GO" id="GO:0008569">
    <property type="term" value="F:minus-end-directed microtubule motor activity"/>
    <property type="evidence" value="ECO:0007669"/>
    <property type="project" value="InterPro"/>
</dbReference>
<dbReference type="InterPro" id="IPR004273">
    <property type="entry name" value="Dynein_heavy_D6_P-loop"/>
</dbReference>
<dbReference type="GO" id="GO:0051959">
    <property type="term" value="F:dynein light intermediate chain binding"/>
    <property type="evidence" value="ECO:0007669"/>
    <property type="project" value="InterPro"/>
</dbReference>
<sequence>MLILAGGADPSQELEELAAKTIGLHNYTSISMGQGQEQATIDALRRASTDGHWLCLQNVHLMLSIIPVIEKELSATTPHDKFRLWMTTEEENKFPAIMLQRSLKVTFEPPPGRSNDSYLVNTVYHEIRSAYSTILLV</sequence>
<dbReference type="Gene3D" id="3.40.50.300">
    <property type="entry name" value="P-loop containing nucleotide triphosphate hydrolases"/>
    <property type="match status" value="1"/>
</dbReference>
<dbReference type="InterPro" id="IPR027417">
    <property type="entry name" value="P-loop_NTPase"/>
</dbReference>